<proteinExistence type="predicted"/>
<dbReference type="Proteomes" id="UP001176941">
    <property type="component" value="Chromosome 31"/>
</dbReference>
<evidence type="ECO:0000313" key="3">
    <source>
        <dbReference type="Proteomes" id="UP001176941"/>
    </source>
</evidence>
<keyword evidence="3" id="KW-1185">Reference proteome</keyword>
<name>A0ABN8ZCS8_RANTA</name>
<gene>
    <name evidence="2" type="ORF">MRATA1EN1_LOCUS20674</name>
</gene>
<organism evidence="2 3">
    <name type="scientific">Rangifer tarandus platyrhynchus</name>
    <name type="common">Svalbard reindeer</name>
    <dbReference type="NCBI Taxonomy" id="3082113"/>
    <lineage>
        <taxon>Eukaryota</taxon>
        <taxon>Metazoa</taxon>
        <taxon>Chordata</taxon>
        <taxon>Craniata</taxon>
        <taxon>Vertebrata</taxon>
        <taxon>Euteleostomi</taxon>
        <taxon>Mammalia</taxon>
        <taxon>Eutheria</taxon>
        <taxon>Laurasiatheria</taxon>
        <taxon>Artiodactyla</taxon>
        <taxon>Ruminantia</taxon>
        <taxon>Pecora</taxon>
        <taxon>Cervidae</taxon>
        <taxon>Odocoileinae</taxon>
        <taxon>Rangifer</taxon>
    </lineage>
</organism>
<accession>A0ABN8ZCS8</accession>
<dbReference type="EMBL" id="OX459967">
    <property type="protein sequence ID" value="CAI9171712.1"/>
    <property type="molecule type" value="Genomic_DNA"/>
</dbReference>
<feature type="region of interest" description="Disordered" evidence="1">
    <location>
        <begin position="1"/>
        <end position="56"/>
    </location>
</feature>
<evidence type="ECO:0000313" key="2">
    <source>
        <dbReference type="EMBL" id="CAI9171712.1"/>
    </source>
</evidence>
<evidence type="ECO:0000256" key="1">
    <source>
        <dbReference type="SAM" id="MobiDB-lite"/>
    </source>
</evidence>
<reference evidence="2" key="1">
    <citation type="submission" date="2023-04" db="EMBL/GenBank/DDBJ databases">
        <authorList>
            <consortium name="ELIXIR-Norway"/>
        </authorList>
    </citation>
    <scope>NUCLEOTIDE SEQUENCE [LARGE SCALE GENOMIC DNA]</scope>
</reference>
<sequence length="112" mass="11637">MPTASPGCGEPAEDAEEKTDGASGSPGEETWKDPGWGRKWAWPGSGGLGEQRCAAHAARDLPEPRAAAEGVVLFAASPMGTLGGPAADTSTCSRGCARVLFIQRSTWNQRHT</sequence>
<protein>
    <submittedName>
        <fullName evidence="2">Uncharacterized protein</fullName>
    </submittedName>
</protein>